<dbReference type="GO" id="GO:0016323">
    <property type="term" value="C:basolateral plasma membrane"/>
    <property type="evidence" value="ECO:0007669"/>
    <property type="project" value="TreeGrafter"/>
</dbReference>
<dbReference type="GO" id="GO:0007268">
    <property type="term" value="P:chemical synaptic transmission"/>
    <property type="evidence" value="ECO:0007669"/>
    <property type="project" value="TreeGrafter"/>
</dbReference>
<dbReference type="InterPro" id="IPR020590">
    <property type="entry name" value="Guanylate_kinase_CS"/>
</dbReference>
<dbReference type="GO" id="GO:0031594">
    <property type="term" value="C:neuromuscular junction"/>
    <property type="evidence" value="ECO:0007669"/>
    <property type="project" value="TreeGrafter"/>
</dbReference>
<evidence type="ECO:0000259" key="7">
    <source>
        <dbReference type="PROSITE" id="PS50052"/>
    </source>
</evidence>
<feature type="domain" description="Guanylate kinase-like" evidence="7">
    <location>
        <begin position="406"/>
        <end position="659"/>
    </location>
</feature>
<dbReference type="InterPro" id="IPR036034">
    <property type="entry name" value="PDZ_sf"/>
</dbReference>
<dbReference type="FunFam" id="2.30.30.40:FF:000058">
    <property type="entry name" value="Disks large homolog 1 isoform X1"/>
    <property type="match status" value="1"/>
</dbReference>
<evidence type="ECO:0000256" key="2">
    <source>
        <dbReference type="ARBA" id="ARBA00022443"/>
    </source>
</evidence>
<evidence type="ECO:0000256" key="3">
    <source>
        <dbReference type="ARBA" id="ARBA00022737"/>
    </source>
</evidence>
<keyword evidence="4" id="KW-0472">Membrane</keyword>
<evidence type="ECO:0000256" key="5">
    <source>
        <dbReference type="PROSITE-ProRule" id="PRU00192"/>
    </source>
</evidence>
<evidence type="ECO:0000313" key="9">
    <source>
        <dbReference type="EMBL" id="KAF3424487.1"/>
    </source>
</evidence>
<dbReference type="EMBL" id="WNWW01000462">
    <property type="protein sequence ID" value="KAF3424487.1"/>
    <property type="molecule type" value="Genomic_DNA"/>
</dbReference>
<dbReference type="InterPro" id="IPR008144">
    <property type="entry name" value="Guanylate_kin-like_dom"/>
</dbReference>
<dbReference type="GO" id="GO:0043005">
    <property type="term" value="C:neuron projection"/>
    <property type="evidence" value="ECO:0007669"/>
    <property type="project" value="TreeGrafter"/>
</dbReference>
<comment type="caution">
    <text evidence="9">The sequence shown here is derived from an EMBL/GenBank/DDBJ whole genome shotgun (WGS) entry which is preliminary data.</text>
</comment>
<name>A0A833RY82_9HYME</name>
<evidence type="ECO:0000256" key="1">
    <source>
        <dbReference type="ARBA" id="ARBA00004370"/>
    </source>
</evidence>
<dbReference type="AlphaFoldDB" id="A0A833RY82"/>
<dbReference type="Pfam" id="PF00018">
    <property type="entry name" value="SH3_1"/>
    <property type="match status" value="1"/>
</dbReference>
<dbReference type="FunFam" id="2.30.42.10:FF:000001">
    <property type="entry name" value="Disks large homolog 1 isoform 2"/>
    <property type="match status" value="1"/>
</dbReference>
<dbReference type="GO" id="GO:0097120">
    <property type="term" value="P:receptor localization to synapse"/>
    <property type="evidence" value="ECO:0007669"/>
    <property type="project" value="TreeGrafter"/>
</dbReference>
<dbReference type="SUPFAM" id="SSF50044">
    <property type="entry name" value="SH3-domain"/>
    <property type="match status" value="1"/>
</dbReference>
<dbReference type="Gene3D" id="3.40.50.300">
    <property type="entry name" value="P-loop containing nucleotide triphosphate hydrolases"/>
    <property type="match status" value="2"/>
</dbReference>
<dbReference type="Pfam" id="PF00625">
    <property type="entry name" value="Guanylate_kin"/>
    <property type="match status" value="2"/>
</dbReference>
<evidence type="ECO:0000313" key="10">
    <source>
        <dbReference type="Proteomes" id="UP000655588"/>
    </source>
</evidence>
<dbReference type="FunFam" id="3.30.63.10:FF:000001">
    <property type="entry name" value="Disks large homolog 1 isoform 2"/>
    <property type="match status" value="1"/>
</dbReference>
<keyword evidence="2 5" id="KW-0728">SH3 domain</keyword>
<evidence type="ECO:0000259" key="8">
    <source>
        <dbReference type="PROSITE" id="PS50106"/>
    </source>
</evidence>
<dbReference type="PROSITE" id="PS50052">
    <property type="entry name" value="GUANYLATE_KINASE_2"/>
    <property type="match status" value="1"/>
</dbReference>
<protein>
    <recommendedName>
        <fullName evidence="11">Disks large 1 tumor suppressor protein</fullName>
    </recommendedName>
</protein>
<dbReference type="CDD" id="cd06795">
    <property type="entry name" value="PDZ3_Dlg1-2-4-like"/>
    <property type="match status" value="1"/>
</dbReference>
<evidence type="ECO:0000259" key="6">
    <source>
        <dbReference type="PROSITE" id="PS50002"/>
    </source>
</evidence>
<dbReference type="GO" id="GO:0045197">
    <property type="term" value="P:establishment or maintenance of epithelial cell apical/basal polarity"/>
    <property type="evidence" value="ECO:0007669"/>
    <property type="project" value="TreeGrafter"/>
</dbReference>
<dbReference type="Proteomes" id="UP000655588">
    <property type="component" value="Unassembled WGS sequence"/>
</dbReference>
<dbReference type="InterPro" id="IPR001452">
    <property type="entry name" value="SH3_domain"/>
</dbReference>
<dbReference type="InterPro" id="IPR001478">
    <property type="entry name" value="PDZ"/>
</dbReference>
<dbReference type="SMART" id="SM00228">
    <property type="entry name" value="PDZ"/>
    <property type="match status" value="1"/>
</dbReference>
<dbReference type="PANTHER" id="PTHR23119:SF51">
    <property type="entry name" value="DISKS LARGE 1 TUMOR SUPPRESSOR PROTEIN"/>
    <property type="match status" value="1"/>
</dbReference>
<dbReference type="GO" id="GO:0098609">
    <property type="term" value="P:cell-cell adhesion"/>
    <property type="evidence" value="ECO:0007669"/>
    <property type="project" value="TreeGrafter"/>
</dbReference>
<organism evidence="9 10">
    <name type="scientific">Frieseomelitta varia</name>
    <dbReference type="NCBI Taxonomy" id="561572"/>
    <lineage>
        <taxon>Eukaryota</taxon>
        <taxon>Metazoa</taxon>
        <taxon>Ecdysozoa</taxon>
        <taxon>Arthropoda</taxon>
        <taxon>Hexapoda</taxon>
        <taxon>Insecta</taxon>
        <taxon>Pterygota</taxon>
        <taxon>Neoptera</taxon>
        <taxon>Endopterygota</taxon>
        <taxon>Hymenoptera</taxon>
        <taxon>Apocrita</taxon>
        <taxon>Aculeata</taxon>
        <taxon>Apoidea</taxon>
        <taxon>Anthophila</taxon>
        <taxon>Apidae</taxon>
        <taxon>Frieseomelitta</taxon>
    </lineage>
</organism>
<dbReference type="Gene3D" id="2.30.30.40">
    <property type="entry name" value="SH3 Domains"/>
    <property type="match status" value="1"/>
</dbReference>
<dbReference type="InterPro" id="IPR008145">
    <property type="entry name" value="GK/Ca_channel_bsu"/>
</dbReference>
<dbReference type="SMART" id="SM00326">
    <property type="entry name" value="SH3"/>
    <property type="match status" value="1"/>
</dbReference>
<evidence type="ECO:0008006" key="11">
    <source>
        <dbReference type="Google" id="ProtNLM"/>
    </source>
</evidence>
<dbReference type="GO" id="GO:0019901">
    <property type="term" value="F:protein kinase binding"/>
    <property type="evidence" value="ECO:0007669"/>
    <property type="project" value="TreeGrafter"/>
</dbReference>
<dbReference type="InterPro" id="IPR036028">
    <property type="entry name" value="SH3-like_dom_sf"/>
</dbReference>
<dbReference type="InterPro" id="IPR027417">
    <property type="entry name" value="P-loop_NTPase"/>
</dbReference>
<dbReference type="CDD" id="cd11861">
    <property type="entry name" value="SH3_DLG-like"/>
    <property type="match status" value="1"/>
</dbReference>
<dbReference type="GO" id="GO:0099072">
    <property type="term" value="P:regulation of postsynaptic membrane neurotransmitter receptor levels"/>
    <property type="evidence" value="ECO:0007669"/>
    <property type="project" value="TreeGrafter"/>
</dbReference>
<dbReference type="InterPro" id="IPR050614">
    <property type="entry name" value="Synaptic_Scaffolding_LAP-MAGUK"/>
</dbReference>
<keyword evidence="3" id="KW-0677">Repeat</keyword>
<dbReference type="SUPFAM" id="SSF50156">
    <property type="entry name" value="PDZ domain-like"/>
    <property type="match status" value="1"/>
</dbReference>
<evidence type="ECO:0000256" key="4">
    <source>
        <dbReference type="ARBA" id="ARBA00023136"/>
    </source>
</evidence>
<comment type="subcellular location">
    <subcellularLocation>
        <location evidence="1">Membrane</location>
    </subcellularLocation>
</comment>
<dbReference type="GO" id="GO:0043113">
    <property type="term" value="P:receptor clustering"/>
    <property type="evidence" value="ECO:0007669"/>
    <property type="project" value="TreeGrafter"/>
</dbReference>
<dbReference type="SUPFAM" id="SSF52540">
    <property type="entry name" value="P-loop containing nucleoside triphosphate hydrolases"/>
    <property type="match status" value="1"/>
</dbReference>
<dbReference type="PROSITE" id="PS50002">
    <property type="entry name" value="SH3"/>
    <property type="match status" value="1"/>
</dbReference>
<gene>
    <name evidence="9" type="ORF">E2986_03423</name>
</gene>
<proteinExistence type="predicted"/>
<dbReference type="Pfam" id="PF00595">
    <property type="entry name" value="PDZ"/>
    <property type="match status" value="1"/>
</dbReference>
<accession>A0A833RY82</accession>
<dbReference type="GO" id="GO:0098839">
    <property type="term" value="C:postsynaptic density membrane"/>
    <property type="evidence" value="ECO:0007669"/>
    <property type="project" value="TreeGrafter"/>
</dbReference>
<dbReference type="PROSITE" id="PS50106">
    <property type="entry name" value="PDZ"/>
    <property type="match status" value="1"/>
</dbReference>
<dbReference type="SMART" id="SM00072">
    <property type="entry name" value="GuKc"/>
    <property type="match status" value="1"/>
</dbReference>
<sequence length="675" mass="77897">MTLLHIRRSTNFMVGVNRTFLHIEATSVSVDHIISPEGIEYPDINRDNRDKRRYKISRSDFTYLIPLDVKVLVIPILYTRIESWIVYPANSSYEQYVNNIPQHTNWDDYNIPYYILYTYCIQHSISHYIMNIDYVDTMNSTEVIVEVRTVVLNKGSSGLGFNIVGGEDGEGIFISFILAGGPADLSGELRRGDQILSVNGINLRTATHEEAAAALKGTGQTVTIVVQYKPEDYNRFEAKIHDLKQQISQQNLMTGTLMRTSQKKSLYVRALFDYDPNKDDGLPSRGLAFRYGEILHVTNASDDEWWQARRVTPQGEEEGLGIIPSRRRWERKQRARDRSVKFQGHMPVILDKQSTLDRKKKNFSFSRKFPFMKSKDDKSEDGSDQERSEENVLSYEAVQQLTIQYTRPVIILGPLKDRINDDLISEFPDKFGSCVPHTTRSRREYEVDGRDYHFVASREQMERDIQNHLFIEAGQYNDNLYGTSVASVQEVAEKVKRRKSTCTVAEKSICTLLVSVVKFTYCLIKFEHVKFCVILPKRLNSDHANSRKFVFRYLDSLSGSIFMRLRKFDITKGKHCILDVSGNAIKRLQVAQLYPIAIFIKPKSVESVMEMNKRMTEEQAKKTYERALKMEQEFGEYFTAVVQGDTPEEIYVKVKEVIAEQSGPNIWVPCRDQQL</sequence>
<feature type="domain" description="SH3" evidence="6">
    <location>
        <begin position="263"/>
        <end position="333"/>
    </location>
</feature>
<keyword evidence="10" id="KW-1185">Reference proteome</keyword>
<dbReference type="PANTHER" id="PTHR23119">
    <property type="entry name" value="DISCS LARGE"/>
    <property type="match status" value="1"/>
</dbReference>
<dbReference type="PROSITE" id="PS00856">
    <property type="entry name" value="GUANYLATE_KINASE_1"/>
    <property type="match status" value="1"/>
</dbReference>
<dbReference type="Gene3D" id="2.30.42.10">
    <property type="match status" value="1"/>
</dbReference>
<feature type="domain" description="PDZ" evidence="8">
    <location>
        <begin position="149"/>
        <end position="230"/>
    </location>
</feature>
<reference evidence="9" key="1">
    <citation type="submission" date="2019-11" db="EMBL/GenBank/DDBJ databases">
        <title>The nuclear and mitochondrial genomes of Frieseomelitta varia - a highly eusocial stingless bee (Meliponini) with a permanently sterile worker caste.</title>
        <authorList>
            <person name="Freitas F.C.P."/>
            <person name="Lourenco A.P."/>
            <person name="Nunes F.M.F."/>
            <person name="Paschoal A.R."/>
            <person name="Abreu F.C.P."/>
            <person name="Barbin F.O."/>
            <person name="Bataglia L."/>
            <person name="Cardoso-Junior C.A.M."/>
            <person name="Cervoni M.S."/>
            <person name="Silva S.R."/>
            <person name="Dalarmi F."/>
            <person name="Del Lama M.A."/>
            <person name="Depintor T.S."/>
            <person name="Ferreira K.M."/>
            <person name="Goria P.S."/>
            <person name="Jaskot M.C."/>
            <person name="Lago D.C."/>
            <person name="Luna-Lucena D."/>
            <person name="Moda L.M."/>
            <person name="Nascimento L."/>
            <person name="Pedrino M."/>
            <person name="Rabico F.O."/>
            <person name="Sanches F.C."/>
            <person name="Santos D.E."/>
            <person name="Santos C.G."/>
            <person name="Vieira J."/>
            <person name="Lopes T.F."/>
            <person name="Barchuk A.R."/>
            <person name="Hartfelder K."/>
            <person name="Simoes Z.L.P."/>
            <person name="Bitondi M.M.G."/>
            <person name="Pinheiro D.G."/>
        </authorList>
    </citation>
    <scope>NUCLEOTIDE SEQUENCE</scope>
    <source>
        <strain evidence="9">USP_RPSP 00005682</strain>
        <tissue evidence="9">Whole individual</tissue>
    </source>
</reference>